<gene>
    <name evidence="2" type="ORF">Q3V30_03610</name>
</gene>
<name>A0AA50HMQ6_9GAMM</name>
<evidence type="ECO:0000313" key="2">
    <source>
        <dbReference type="EMBL" id="WLS79611.1"/>
    </source>
</evidence>
<dbReference type="AlphaFoldDB" id="A0AA50HMQ6"/>
<sequence length="356" mass="38983">MASVTVISGVGEKLPAAFLVENHGYRLLFDLGEGPQPGVRPDIQAIGRVDAICLTHSHGDHIGSLQAREALGNPPVYASRQTWQQIPEQWVDERDRYVLPLKGHLSVGPLPLLCGRSGHAPGAIWFHLPDNGGLTYMGDWSRESLLLPFDPPPAANLLITDASYGDRTEPLVDQIEQIALAVKGGAVLPVPVNGRGPEMALQLLSRGIRVLLCPEIRKEIAALLAEPSGICSRLQLQLLEVLHHQPEQPDYTQGQVIIATDAIADSGLAAKLSQRRGFRFIFSSHTAEGTRAREMLDAGQARWIPWNVHPPLGDQLELIRATRARKVIAAFVAEHDVRQLAARSPAPLIWEREITF</sequence>
<evidence type="ECO:0000313" key="3">
    <source>
        <dbReference type="Proteomes" id="UP001228139"/>
    </source>
</evidence>
<dbReference type="InterPro" id="IPR001279">
    <property type="entry name" value="Metallo-B-lactamas"/>
</dbReference>
<dbReference type="SMART" id="SM00849">
    <property type="entry name" value="Lactamase_B"/>
    <property type="match status" value="1"/>
</dbReference>
<evidence type="ECO:0000259" key="1">
    <source>
        <dbReference type="SMART" id="SM00849"/>
    </source>
</evidence>
<keyword evidence="3" id="KW-1185">Reference proteome</keyword>
<reference evidence="2 3" key="1">
    <citation type="submission" date="2023-07" db="EMBL/GenBank/DDBJ databases">
        <title>Pathogenic bacteria of pear tree diseases.</title>
        <authorList>
            <person name="Zhang Z."/>
            <person name="He L."/>
            <person name="Huang R."/>
        </authorList>
    </citation>
    <scope>NUCLEOTIDE SEQUENCE [LARGE SCALE GENOMIC DNA]</scope>
    <source>
        <strain evidence="2 3">DE2</strain>
    </source>
</reference>
<dbReference type="Proteomes" id="UP001228139">
    <property type="component" value="Chromosome"/>
</dbReference>
<dbReference type="Gene3D" id="3.60.15.10">
    <property type="entry name" value="Ribonuclease Z/Hydroxyacylglutathione hydrolase-like"/>
    <property type="match status" value="1"/>
</dbReference>
<dbReference type="Pfam" id="PF00753">
    <property type="entry name" value="Lactamase_B"/>
    <property type="match status" value="1"/>
</dbReference>
<feature type="domain" description="Metallo-beta-lactamase" evidence="1">
    <location>
        <begin position="14"/>
        <end position="185"/>
    </location>
</feature>
<proteinExistence type="predicted"/>
<organism evidence="2 3">
    <name type="scientific">Erwinia pyri</name>
    <dbReference type="NCBI Taxonomy" id="3062598"/>
    <lineage>
        <taxon>Bacteria</taxon>
        <taxon>Pseudomonadati</taxon>
        <taxon>Pseudomonadota</taxon>
        <taxon>Gammaproteobacteria</taxon>
        <taxon>Enterobacterales</taxon>
        <taxon>Erwiniaceae</taxon>
        <taxon>Erwinia</taxon>
    </lineage>
</organism>
<dbReference type="SUPFAM" id="SSF56281">
    <property type="entry name" value="Metallo-hydrolase/oxidoreductase"/>
    <property type="match status" value="1"/>
</dbReference>
<dbReference type="InterPro" id="IPR036866">
    <property type="entry name" value="RibonucZ/Hydroxyglut_hydro"/>
</dbReference>
<protein>
    <submittedName>
        <fullName evidence="2">MBL fold metallo-hydrolase</fullName>
    </submittedName>
</protein>
<dbReference type="EMBL" id="CP132353">
    <property type="protein sequence ID" value="WLS79611.1"/>
    <property type="molecule type" value="Genomic_DNA"/>
</dbReference>
<dbReference type="RefSeq" id="WP_306210555.1">
    <property type="nucleotide sequence ID" value="NZ_CP132353.1"/>
</dbReference>
<accession>A0AA50HMQ6</accession>
<dbReference type="KEGG" id="epi:Q3V30_03610"/>